<dbReference type="InterPro" id="IPR009267">
    <property type="entry name" value="NTP_transf_6"/>
</dbReference>
<dbReference type="EMBL" id="FSRM01000002">
    <property type="protein sequence ID" value="SIO47602.1"/>
    <property type="molecule type" value="Genomic_DNA"/>
</dbReference>
<protein>
    <recommendedName>
        <fullName evidence="3">Nucleotidyltransferase family protein</fullName>
    </recommendedName>
</protein>
<gene>
    <name evidence="1" type="ORF">SAMN05444168_5001</name>
</gene>
<sequence length="193" mass="22343">MSATLEHRLIQVTRANQWNSLILDRAVQLGFEDWWLTAGCIAQSVWNIACARDIHVGIRDYDLFYYDPDTSWDAENEVIGNASRIFADLPVEVQVRNQARVPLWYGQKFGIPFGPVNRASDGIDRFPCATTAVGVKRRQGEFQVYAPFGLTSLFDGILRPNHALWIPEVYEEKAARWQREWPYLRRVSWQLVE</sequence>
<dbReference type="AlphaFoldDB" id="A0A1N6JTE9"/>
<dbReference type="PANTHER" id="PTHR39166:SF1">
    <property type="entry name" value="BLL1166 PROTEIN"/>
    <property type="match status" value="1"/>
</dbReference>
<reference evidence="1 2" key="1">
    <citation type="submission" date="2016-11" db="EMBL/GenBank/DDBJ databases">
        <authorList>
            <person name="Jaros S."/>
            <person name="Januszkiewicz K."/>
            <person name="Wedrychowicz H."/>
        </authorList>
    </citation>
    <scope>NUCLEOTIDE SEQUENCE [LARGE SCALE GENOMIC DNA]</scope>
    <source>
        <strain evidence="1 2">GAS86</strain>
    </source>
</reference>
<proteinExistence type="predicted"/>
<dbReference type="Proteomes" id="UP000184693">
    <property type="component" value="Unassembled WGS sequence"/>
</dbReference>
<evidence type="ECO:0008006" key="3">
    <source>
        <dbReference type="Google" id="ProtNLM"/>
    </source>
</evidence>
<dbReference type="PANTHER" id="PTHR39166">
    <property type="entry name" value="BLL1166 PROTEIN"/>
    <property type="match status" value="1"/>
</dbReference>
<accession>A0A1N6JTE9</accession>
<dbReference type="Pfam" id="PF06042">
    <property type="entry name" value="NTP_transf_6"/>
    <property type="match status" value="1"/>
</dbReference>
<evidence type="ECO:0000313" key="1">
    <source>
        <dbReference type="EMBL" id="SIO47602.1"/>
    </source>
</evidence>
<evidence type="ECO:0000313" key="2">
    <source>
        <dbReference type="Proteomes" id="UP000184693"/>
    </source>
</evidence>
<dbReference type="RefSeq" id="WP_074267037.1">
    <property type="nucleotide sequence ID" value="NZ_FSRM01000002.1"/>
</dbReference>
<organism evidence="1 2">
    <name type="scientific">Paraburkholderia phenazinium</name>
    <dbReference type="NCBI Taxonomy" id="60549"/>
    <lineage>
        <taxon>Bacteria</taxon>
        <taxon>Pseudomonadati</taxon>
        <taxon>Pseudomonadota</taxon>
        <taxon>Betaproteobacteria</taxon>
        <taxon>Burkholderiales</taxon>
        <taxon>Burkholderiaceae</taxon>
        <taxon>Paraburkholderia</taxon>
    </lineage>
</organism>
<name>A0A1N6JTE9_9BURK</name>